<evidence type="ECO:0000256" key="2">
    <source>
        <dbReference type="SAM" id="Phobius"/>
    </source>
</evidence>
<feature type="transmembrane region" description="Helical" evidence="2">
    <location>
        <begin position="6"/>
        <end position="26"/>
    </location>
</feature>
<name>A0A4R6V063_9ACTN</name>
<evidence type="ECO:0000256" key="1">
    <source>
        <dbReference type="SAM" id="MobiDB-lite"/>
    </source>
</evidence>
<dbReference type="RefSeq" id="WP_208113100.1">
    <property type="nucleotide sequence ID" value="NZ_SNYN01000004.1"/>
</dbReference>
<evidence type="ECO:0000313" key="3">
    <source>
        <dbReference type="EMBL" id="TDQ53324.1"/>
    </source>
</evidence>
<keyword evidence="2" id="KW-0472">Membrane</keyword>
<keyword evidence="2" id="KW-0812">Transmembrane</keyword>
<organism evidence="3 4">
    <name type="scientific">Actinorugispora endophytica</name>
    <dbReference type="NCBI Taxonomy" id="1605990"/>
    <lineage>
        <taxon>Bacteria</taxon>
        <taxon>Bacillati</taxon>
        <taxon>Actinomycetota</taxon>
        <taxon>Actinomycetes</taxon>
        <taxon>Streptosporangiales</taxon>
        <taxon>Nocardiopsidaceae</taxon>
        <taxon>Actinorugispora</taxon>
    </lineage>
</organism>
<proteinExistence type="predicted"/>
<feature type="region of interest" description="Disordered" evidence="1">
    <location>
        <begin position="177"/>
        <end position="222"/>
    </location>
</feature>
<accession>A0A4R6V063</accession>
<reference evidence="3 4" key="1">
    <citation type="submission" date="2019-03" db="EMBL/GenBank/DDBJ databases">
        <title>Genomic Encyclopedia of Type Strains, Phase IV (KMG-IV): sequencing the most valuable type-strain genomes for metagenomic binning, comparative biology and taxonomic classification.</title>
        <authorList>
            <person name="Goeker M."/>
        </authorList>
    </citation>
    <scope>NUCLEOTIDE SEQUENCE [LARGE SCALE GENOMIC DNA]</scope>
    <source>
        <strain evidence="3 4">DSM 46770</strain>
    </source>
</reference>
<feature type="compositionally biased region" description="Basic and acidic residues" evidence="1">
    <location>
        <begin position="204"/>
        <end position="222"/>
    </location>
</feature>
<gene>
    <name evidence="3" type="ORF">EV190_104113</name>
</gene>
<dbReference type="AlphaFoldDB" id="A0A4R6V063"/>
<dbReference type="Proteomes" id="UP000295281">
    <property type="component" value="Unassembled WGS sequence"/>
</dbReference>
<evidence type="ECO:0008006" key="5">
    <source>
        <dbReference type="Google" id="ProtNLM"/>
    </source>
</evidence>
<keyword evidence="4" id="KW-1185">Reference proteome</keyword>
<sequence length="222" mass="24993">MDTGLIIGLAVFLGLAVIAVAAVFALKTPGRTERLKEKFGPEYDRVVGDHGRKGAEHELLRREKRHSELHLRELDPEARAWYEQEWALVQERFVDDPNTAVADADRLMTRVMAERGYPTEDHEQQAADLSVEHAGTIGSYRDARETAERGTAGEATTEELRTAMVRYRSLFAELLEHTEPGARRQGRHSLTDGTRGRHSVPGPRESETDRGASVDYGRRDLY</sequence>
<keyword evidence="2" id="KW-1133">Transmembrane helix</keyword>
<protein>
    <recommendedName>
        <fullName evidence="5">Secreted protein</fullName>
    </recommendedName>
</protein>
<dbReference type="EMBL" id="SNYN01000004">
    <property type="protein sequence ID" value="TDQ53324.1"/>
    <property type="molecule type" value="Genomic_DNA"/>
</dbReference>
<comment type="caution">
    <text evidence="3">The sequence shown here is derived from an EMBL/GenBank/DDBJ whole genome shotgun (WGS) entry which is preliminary data.</text>
</comment>
<evidence type="ECO:0000313" key="4">
    <source>
        <dbReference type="Proteomes" id="UP000295281"/>
    </source>
</evidence>